<evidence type="ECO:0000313" key="12">
    <source>
        <dbReference type="EMBL" id="QWQ36906.1"/>
    </source>
</evidence>
<evidence type="ECO:0000256" key="4">
    <source>
        <dbReference type="ARBA" id="ARBA00022553"/>
    </source>
</evidence>
<keyword evidence="2" id="KW-0813">Transport</keyword>
<dbReference type="CDD" id="cd00211">
    <property type="entry name" value="PTS_IIA_fru"/>
    <property type="match status" value="1"/>
</dbReference>
<dbReference type="GO" id="GO:0009401">
    <property type="term" value="P:phosphoenolpyruvate-dependent sugar phosphotransferase system"/>
    <property type="evidence" value="ECO:0007669"/>
    <property type="project" value="UniProtKB-KW"/>
</dbReference>
<dbReference type="InterPro" id="IPR016152">
    <property type="entry name" value="PTrfase/Anion_transptr"/>
</dbReference>
<reference evidence="12" key="1">
    <citation type="submission" date="2021-06" db="EMBL/GenBank/DDBJ databases">
        <title>Novel species in genus Arthrobacter.</title>
        <authorList>
            <person name="Zhang G."/>
        </authorList>
    </citation>
    <scope>NUCLEOTIDE SEQUENCE</scope>
    <source>
        <strain evidence="12">Zg-ZUI122</strain>
    </source>
</reference>
<accession>A0A975XLB9</accession>
<dbReference type="EMBL" id="CP076456">
    <property type="protein sequence ID" value="QWQ36906.1"/>
    <property type="molecule type" value="Genomic_DNA"/>
</dbReference>
<comment type="subcellular location">
    <subcellularLocation>
        <location evidence="1">Cytoplasm</location>
    </subcellularLocation>
</comment>
<dbReference type="GO" id="GO:0016301">
    <property type="term" value="F:kinase activity"/>
    <property type="evidence" value="ECO:0007669"/>
    <property type="project" value="UniProtKB-KW"/>
</dbReference>
<dbReference type="InterPro" id="IPR051351">
    <property type="entry name" value="Ascorbate-PTS_EIIA_comp"/>
</dbReference>
<comment type="function">
    <text evidence="8">The phosphoenolpyruvate-dependent sugar phosphotransferase system (sugar PTS), a major carbohydrate active transport system, catalyzes the phosphorylation of incoming sugar substrates concomitantly with their translocation across the cell membrane. The enzyme II UlaABC PTS system is involved in ascorbate transport.</text>
</comment>
<sequence length="149" mass="15714">MNLENSLFSINLKAPAADWRDAIRLAGDGLVAAGVTTGDYTDQMIAAVEEHGPYIVIAPGIALAHARPSEAVLKGGLSWVSLKDPVNFGHAKNDPVTLVIGLAATDHTAHIEVLKALAGVLANKELRGRLEAATTETEVRDLLKSLDTN</sequence>
<evidence type="ECO:0000256" key="1">
    <source>
        <dbReference type="ARBA" id="ARBA00004496"/>
    </source>
</evidence>
<evidence type="ECO:0000313" key="13">
    <source>
        <dbReference type="Proteomes" id="UP000680588"/>
    </source>
</evidence>
<keyword evidence="7" id="KW-0418">Kinase</keyword>
<name>A0A975XLB9_9MICC</name>
<evidence type="ECO:0000256" key="8">
    <source>
        <dbReference type="ARBA" id="ARBA00037387"/>
    </source>
</evidence>
<organism evidence="12 13">
    <name type="scientific">Arthrobacter sunyaminii</name>
    <dbReference type="NCBI Taxonomy" id="2816859"/>
    <lineage>
        <taxon>Bacteria</taxon>
        <taxon>Bacillati</taxon>
        <taxon>Actinomycetota</taxon>
        <taxon>Actinomycetes</taxon>
        <taxon>Micrococcales</taxon>
        <taxon>Micrococcaceae</taxon>
        <taxon>Arthrobacter</taxon>
    </lineage>
</organism>
<dbReference type="PROSITE" id="PS51094">
    <property type="entry name" value="PTS_EIIA_TYPE_2"/>
    <property type="match status" value="1"/>
</dbReference>
<evidence type="ECO:0000259" key="11">
    <source>
        <dbReference type="PROSITE" id="PS51094"/>
    </source>
</evidence>
<evidence type="ECO:0000256" key="5">
    <source>
        <dbReference type="ARBA" id="ARBA00022679"/>
    </source>
</evidence>
<dbReference type="Gene3D" id="3.40.930.10">
    <property type="entry name" value="Mannitol-specific EII, Chain A"/>
    <property type="match status" value="1"/>
</dbReference>
<protein>
    <recommendedName>
        <fullName evidence="9">Ascorbate-specific PTS system EIIA component</fullName>
    </recommendedName>
    <alternativeName>
        <fullName evidence="10">Ascorbate-specific phosphotransferase enzyme IIA component</fullName>
    </alternativeName>
</protein>
<dbReference type="Pfam" id="PF00359">
    <property type="entry name" value="PTS_EIIA_2"/>
    <property type="match status" value="1"/>
</dbReference>
<keyword evidence="13" id="KW-1185">Reference proteome</keyword>
<dbReference type="PANTHER" id="PTHR36203">
    <property type="entry name" value="ASCORBATE-SPECIFIC PTS SYSTEM EIIA COMPONENT"/>
    <property type="match status" value="1"/>
</dbReference>
<dbReference type="GO" id="GO:0005737">
    <property type="term" value="C:cytoplasm"/>
    <property type="evidence" value="ECO:0007669"/>
    <property type="project" value="UniProtKB-SubCell"/>
</dbReference>
<dbReference type="InterPro" id="IPR002178">
    <property type="entry name" value="PTS_EIIA_type-2_dom"/>
</dbReference>
<evidence type="ECO:0000256" key="3">
    <source>
        <dbReference type="ARBA" id="ARBA00022490"/>
    </source>
</evidence>
<dbReference type="RefSeq" id="WP_207347310.1">
    <property type="nucleotide sequence ID" value="NZ_CP076456.1"/>
</dbReference>
<evidence type="ECO:0000256" key="2">
    <source>
        <dbReference type="ARBA" id="ARBA00022448"/>
    </source>
</evidence>
<dbReference type="SUPFAM" id="SSF55804">
    <property type="entry name" value="Phoshotransferase/anion transport protein"/>
    <property type="match status" value="1"/>
</dbReference>
<keyword evidence="6" id="KW-0598">Phosphotransferase system</keyword>
<keyword evidence="5" id="KW-0808">Transferase</keyword>
<dbReference type="KEGG" id="asun:KG104_03665"/>
<evidence type="ECO:0000256" key="10">
    <source>
        <dbReference type="ARBA" id="ARBA00042072"/>
    </source>
</evidence>
<evidence type="ECO:0000256" key="7">
    <source>
        <dbReference type="ARBA" id="ARBA00022777"/>
    </source>
</evidence>
<evidence type="ECO:0000256" key="9">
    <source>
        <dbReference type="ARBA" id="ARBA00041175"/>
    </source>
</evidence>
<keyword evidence="3" id="KW-0963">Cytoplasm</keyword>
<dbReference type="PANTHER" id="PTHR36203:SF1">
    <property type="entry name" value="ASCORBATE-SPECIFIC PTS SYSTEM EIIA COMPONENT"/>
    <property type="match status" value="1"/>
</dbReference>
<dbReference type="AlphaFoldDB" id="A0A975XLB9"/>
<keyword evidence="12" id="KW-0762">Sugar transport</keyword>
<evidence type="ECO:0000256" key="6">
    <source>
        <dbReference type="ARBA" id="ARBA00022683"/>
    </source>
</evidence>
<keyword evidence="4" id="KW-0597">Phosphoprotein</keyword>
<feature type="domain" description="PTS EIIA type-2" evidence="11">
    <location>
        <begin position="1"/>
        <end position="146"/>
    </location>
</feature>
<gene>
    <name evidence="12" type="ORF">KG104_03665</name>
</gene>
<dbReference type="Proteomes" id="UP000680588">
    <property type="component" value="Chromosome"/>
</dbReference>
<proteinExistence type="predicted"/>